<feature type="region of interest" description="Disordered" evidence="1">
    <location>
        <begin position="549"/>
        <end position="568"/>
    </location>
</feature>
<reference evidence="4" key="1">
    <citation type="submission" date="2016-06" db="UniProtKB">
        <authorList>
            <consortium name="WormBaseParasite"/>
        </authorList>
    </citation>
    <scope>IDENTIFICATION</scope>
</reference>
<evidence type="ECO:0000313" key="2">
    <source>
        <dbReference type="EMBL" id="VDM05002.1"/>
    </source>
</evidence>
<keyword evidence="3" id="KW-1185">Reference proteome</keyword>
<reference evidence="2 3" key="2">
    <citation type="submission" date="2018-11" db="EMBL/GenBank/DDBJ databases">
        <authorList>
            <consortium name="Pathogen Informatics"/>
        </authorList>
    </citation>
    <scope>NUCLEOTIDE SEQUENCE [LARGE SCALE GENOMIC DNA]</scope>
    <source>
        <strain evidence="2 3">NST_G2</strain>
    </source>
</reference>
<gene>
    <name evidence="2" type="ORF">SSLN_LOCUS18616</name>
</gene>
<dbReference type="AlphaFoldDB" id="A0A183TQ68"/>
<evidence type="ECO:0000313" key="3">
    <source>
        <dbReference type="Proteomes" id="UP000275846"/>
    </source>
</evidence>
<feature type="region of interest" description="Disordered" evidence="1">
    <location>
        <begin position="176"/>
        <end position="214"/>
    </location>
</feature>
<feature type="compositionally biased region" description="Polar residues" evidence="1">
    <location>
        <begin position="556"/>
        <end position="568"/>
    </location>
</feature>
<protein>
    <submittedName>
        <fullName evidence="4">Rho-GAP domain-containing protein</fullName>
    </submittedName>
</protein>
<evidence type="ECO:0000313" key="4">
    <source>
        <dbReference type="WBParaSite" id="SSLN_0001931501-mRNA-1"/>
    </source>
</evidence>
<evidence type="ECO:0000256" key="1">
    <source>
        <dbReference type="SAM" id="MobiDB-lite"/>
    </source>
</evidence>
<dbReference type="WBParaSite" id="SSLN_0001931501-mRNA-1">
    <property type="protein sequence ID" value="SSLN_0001931501-mRNA-1"/>
    <property type="gene ID" value="SSLN_0001931501"/>
</dbReference>
<organism evidence="4">
    <name type="scientific">Schistocephalus solidus</name>
    <name type="common">Tapeworm</name>
    <dbReference type="NCBI Taxonomy" id="70667"/>
    <lineage>
        <taxon>Eukaryota</taxon>
        <taxon>Metazoa</taxon>
        <taxon>Spiralia</taxon>
        <taxon>Lophotrochozoa</taxon>
        <taxon>Platyhelminthes</taxon>
        <taxon>Cestoda</taxon>
        <taxon>Eucestoda</taxon>
        <taxon>Diphyllobothriidea</taxon>
        <taxon>Diphyllobothriidae</taxon>
        <taxon>Schistocephalus</taxon>
    </lineage>
</organism>
<name>A0A183TQ68_SCHSO</name>
<accession>A0A183TQ68</accession>
<dbReference type="EMBL" id="UYSU01044839">
    <property type="protein sequence ID" value="VDM05002.1"/>
    <property type="molecule type" value="Genomic_DNA"/>
</dbReference>
<feature type="compositionally biased region" description="Polar residues" evidence="1">
    <location>
        <begin position="301"/>
        <end position="327"/>
    </location>
</feature>
<dbReference type="OrthoDB" id="6256998at2759"/>
<sequence>MGPPHLPTVFDVTDEADRGGGGAGCRIVFSRGFQNWLAAQIEAANPLQVAERLALCCRRHLAAIAPMWMELSQEERNRVCSEQQAVWFDELLHLLFPPPKQPSASEALEYFRQRHQKADSPNRDPTPVSAYLHKTEQMVDDVLIDQTIEKTYRDAIVLICLGALLNKHPQELMEHFSTQESNISRSPSIQNNTSPGAAQQNAAGSHSFVSRSQTEVGSGQYQIVHQTIANFDTVPSGFRQRTEYTTNDENVKINRVMEKDSGMGRSIAKGTVGSLQELHEAAVETAGWELDHPNVSRHSTEVSVSFPRSTPRTASALSDSPTFSEPDSNAAPPMRRCSLLPCFTLWRPRSLGKATTAPAGATIVIQTSTKDMHAQITVSSADSSAFSDSQPQDKFRTREFSFNIQKGVPVEVRLADAKNEERKRRFSDKRLPMEMAEGRLFRSSKGPDSLTEVTSSLTNSQSLAARAGRTSASFHLRDGVPLELSLSGRELDEEKRSLRLSTATDEALQFLASKIVQQVLTALNLPSYSQYSSTKSSVTSDLSVTEPISLPGKGIRTNSADGSSANSISRPTTEIAASVVKKIIRTVVEAGQRGSRLIWPESSITTVEKSQSDNGSRHMPTEVVVRDPITQVVQQTKPEDCTITLDISITLPNRRMEIQQRHNISAGAKT</sequence>
<proteinExistence type="predicted"/>
<feature type="region of interest" description="Disordered" evidence="1">
    <location>
        <begin position="301"/>
        <end position="331"/>
    </location>
</feature>
<dbReference type="Proteomes" id="UP000275846">
    <property type="component" value="Unassembled WGS sequence"/>
</dbReference>